<accession>A0A498R5G1</accession>
<keyword evidence="2" id="KW-1185">Reference proteome</keyword>
<dbReference type="Proteomes" id="UP000277811">
    <property type="component" value="Unassembled WGS sequence"/>
</dbReference>
<evidence type="ECO:0000313" key="1">
    <source>
        <dbReference type="EMBL" id="VBB05433.1"/>
    </source>
</evidence>
<gene>
    <name evidence="1" type="ORF">LUCI_0642</name>
</gene>
<dbReference type="EMBL" id="UPPP01000055">
    <property type="protein sequence ID" value="VBB05433.1"/>
    <property type="molecule type" value="Genomic_DNA"/>
</dbReference>
<proteinExistence type="predicted"/>
<name>A0A498R5G1_9FIRM</name>
<evidence type="ECO:0000313" key="2">
    <source>
        <dbReference type="Proteomes" id="UP000277811"/>
    </source>
</evidence>
<reference evidence="1 2" key="1">
    <citation type="submission" date="2018-06" db="EMBL/GenBank/DDBJ databases">
        <authorList>
            <person name="Strepis N."/>
        </authorList>
    </citation>
    <scope>NUCLEOTIDE SEQUENCE [LARGE SCALE GENOMIC DNA]</scope>
    <source>
        <strain evidence="1">LUCI</strain>
    </source>
</reference>
<sequence length="36" mass="4383">MWFFQTNRVIWFLVLIISLWVLLFPEVFATSTEFTS</sequence>
<protein>
    <submittedName>
        <fullName evidence="1">Uncharacterized protein</fullName>
    </submittedName>
</protein>
<organism evidence="1 2">
    <name type="scientific">Lucifera butyrica</name>
    <dbReference type="NCBI Taxonomy" id="1351585"/>
    <lineage>
        <taxon>Bacteria</taxon>
        <taxon>Bacillati</taxon>
        <taxon>Bacillota</taxon>
        <taxon>Negativicutes</taxon>
        <taxon>Veillonellales</taxon>
        <taxon>Veillonellaceae</taxon>
        <taxon>Lucifera</taxon>
    </lineage>
</organism>
<dbReference type="AlphaFoldDB" id="A0A498R5G1"/>